<gene>
    <name evidence="2" type="ORF">EDC28_102405</name>
</gene>
<dbReference type="Pfam" id="PF11143">
    <property type="entry name" value="DUF2919"/>
    <property type="match status" value="1"/>
</dbReference>
<protein>
    <submittedName>
        <fullName evidence="2">DUF2919 family protein</fullName>
    </submittedName>
</protein>
<accession>A0A3N1PMT8</accession>
<name>A0A3N1PMT8_9GAMM</name>
<sequence length="156" mass="17865">MVEPVFHPGQLDAKGLFKLPRALWILLFWLLRYPIIWLGSLMGGASGGAFLELLMPDFSQAWPQLLPAIPALLCLWLNGLRQVDSKDGFWWAWRQQGWLLKVAMLADLGLVVFDISQGHGDYNPWQAIQLAVSSWGLVYLFSSRYLPQLWRDRPQS</sequence>
<comment type="caution">
    <text evidence="2">The sequence shown here is derived from an EMBL/GenBank/DDBJ whole genome shotgun (WGS) entry which is preliminary data.</text>
</comment>
<feature type="transmembrane region" description="Helical" evidence="1">
    <location>
        <begin position="61"/>
        <end position="78"/>
    </location>
</feature>
<dbReference type="InterPro" id="IPR021318">
    <property type="entry name" value="DUF2919"/>
</dbReference>
<dbReference type="Proteomes" id="UP000268033">
    <property type="component" value="Unassembled WGS sequence"/>
</dbReference>
<reference evidence="2 3" key="1">
    <citation type="submission" date="2018-11" db="EMBL/GenBank/DDBJ databases">
        <title>Genomic Encyclopedia of Type Strains, Phase IV (KMG-IV): sequencing the most valuable type-strain genomes for metagenomic binning, comparative biology and taxonomic classification.</title>
        <authorList>
            <person name="Goeker M."/>
        </authorList>
    </citation>
    <scope>NUCLEOTIDE SEQUENCE [LARGE SCALE GENOMIC DNA]</scope>
    <source>
        <strain evidence="2 3">DSM 21945</strain>
    </source>
</reference>
<evidence type="ECO:0000313" key="2">
    <source>
        <dbReference type="EMBL" id="ROQ30015.1"/>
    </source>
</evidence>
<keyword evidence="3" id="KW-1185">Reference proteome</keyword>
<dbReference type="RefSeq" id="WP_123420836.1">
    <property type="nucleotide sequence ID" value="NZ_JBLXAC010000005.1"/>
</dbReference>
<keyword evidence="1" id="KW-0472">Membrane</keyword>
<keyword evidence="1" id="KW-1133">Transmembrane helix</keyword>
<evidence type="ECO:0000313" key="3">
    <source>
        <dbReference type="Proteomes" id="UP000268033"/>
    </source>
</evidence>
<keyword evidence="1" id="KW-0812">Transmembrane</keyword>
<dbReference type="AlphaFoldDB" id="A0A3N1PMT8"/>
<dbReference type="STRING" id="584787.GCA_001247655_00580"/>
<feature type="transmembrane region" description="Helical" evidence="1">
    <location>
        <begin position="22"/>
        <end position="41"/>
    </location>
</feature>
<proteinExistence type="predicted"/>
<evidence type="ECO:0000256" key="1">
    <source>
        <dbReference type="SAM" id="Phobius"/>
    </source>
</evidence>
<dbReference type="EMBL" id="RJUL01000002">
    <property type="protein sequence ID" value="ROQ30015.1"/>
    <property type="molecule type" value="Genomic_DNA"/>
</dbReference>
<organism evidence="2 3">
    <name type="scientific">Gallaecimonas pentaromativorans</name>
    <dbReference type="NCBI Taxonomy" id="584787"/>
    <lineage>
        <taxon>Bacteria</taxon>
        <taxon>Pseudomonadati</taxon>
        <taxon>Pseudomonadota</taxon>
        <taxon>Gammaproteobacteria</taxon>
        <taxon>Enterobacterales</taxon>
        <taxon>Gallaecimonadaceae</taxon>
        <taxon>Gallaecimonas</taxon>
    </lineage>
</organism>